<evidence type="ECO:0000256" key="1">
    <source>
        <dbReference type="SAM" id="Coils"/>
    </source>
</evidence>
<comment type="caution">
    <text evidence="3">The sequence shown here is derived from an EMBL/GenBank/DDBJ whole genome shotgun (WGS) entry which is preliminary data.</text>
</comment>
<feature type="compositionally biased region" description="Polar residues" evidence="2">
    <location>
        <begin position="1"/>
        <end position="17"/>
    </location>
</feature>
<evidence type="ECO:0000256" key="2">
    <source>
        <dbReference type="SAM" id="MobiDB-lite"/>
    </source>
</evidence>
<accession>A0AAN9JQJ8</accession>
<reference evidence="3 4" key="1">
    <citation type="submission" date="2024-01" db="EMBL/GenBank/DDBJ databases">
        <title>The genomes of 5 underutilized Papilionoideae crops provide insights into root nodulation and disease resistance.</title>
        <authorList>
            <person name="Yuan L."/>
        </authorList>
    </citation>
    <scope>NUCLEOTIDE SEQUENCE [LARGE SCALE GENOMIC DNA]</scope>
    <source>
        <strain evidence="3">LY-2023</strain>
        <tissue evidence="3">Leaf</tissue>
    </source>
</reference>
<gene>
    <name evidence="3" type="ORF">RJT34_13102</name>
</gene>
<protein>
    <submittedName>
        <fullName evidence="3">Uncharacterized protein</fullName>
    </submittedName>
</protein>
<feature type="compositionally biased region" description="Basic and acidic residues" evidence="2">
    <location>
        <begin position="153"/>
        <end position="163"/>
    </location>
</feature>
<sequence>MATAAFKSTTKRTTVGGASSSAEESASASSSSLHHRRSRSLSRPSRPSFPSRNNTDDNLRTPRCWFVNTVRGSGFPEISLDDLAIEFFESANRGLVGSRVSEPEVSSATSQRRGRSVSRKNSDDRRSSIGAAGKPLSDVNSRRRRSVSVVRYQRSDSESDLDHSQTSTSHSIMKHTDIGNKLMHKSVSSNQRLVLRKSLSQKDLRSYDGYSSHSSVLTDDEGVLADFNKNAQKVALTDKDKGLHKAMQKELRHKETEQAVVKPRTSILSTGDCELSNNPDAIQAVSSIRRSYETELEQSEKRKQDLLAEIVFEEQRGRELSKIVNGLIPANENNSIQKPSKARKRSNDRSRMSMRLTEEAERYIEDFISNVEDTDISSFDGERSDASSSIGGLLKPETFNSPPAPRTLPVLMDGVALPWLQWETSNDASPQTRLNKACGTFTPKSACSTQDFTKVHDQSNHSVSSRGSWSPDYLQEYVGKDVYGKFGEVYCQPYQSPSTKSRGLKYDMDDYLKVKSNEDFLIESWKQRQRISSGSLLFSSLRLF</sequence>
<feature type="region of interest" description="Disordered" evidence="2">
    <location>
        <begin position="98"/>
        <end position="172"/>
    </location>
</feature>
<name>A0AAN9JQJ8_CLITE</name>
<feature type="region of interest" description="Disordered" evidence="2">
    <location>
        <begin position="376"/>
        <end position="401"/>
    </location>
</feature>
<evidence type="ECO:0000313" key="4">
    <source>
        <dbReference type="Proteomes" id="UP001359559"/>
    </source>
</evidence>
<feature type="region of interest" description="Disordered" evidence="2">
    <location>
        <begin position="331"/>
        <end position="353"/>
    </location>
</feature>
<organism evidence="3 4">
    <name type="scientific">Clitoria ternatea</name>
    <name type="common">Butterfly pea</name>
    <dbReference type="NCBI Taxonomy" id="43366"/>
    <lineage>
        <taxon>Eukaryota</taxon>
        <taxon>Viridiplantae</taxon>
        <taxon>Streptophyta</taxon>
        <taxon>Embryophyta</taxon>
        <taxon>Tracheophyta</taxon>
        <taxon>Spermatophyta</taxon>
        <taxon>Magnoliopsida</taxon>
        <taxon>eudicotyledons</taxon>
        <taxon>Gunneridae</taxon>
        <taxon>Pentapetalae</taxon>
        <taxon>rosids</taxon>
        <taxon>fabids</taxon>
        <taxon>Fabales</taxon>
        <taxon>Fabaceae</taxon>
        <taxon>Papilionoideae</taxon>
        <taxon>50 kb inversion clade</taxon>
        <taxon>NPAAA clade</taxon>
        <taxon>indigoferoid/millettioid clade</taxon>
        <taxon>Phaseoleae</taxon>
        <taxon>Clitoria</taxon>
    </lineage>
</organism>
<feature type="region of interest" description="Disordered" evidence="2">
    <location>
        <begin position="1"/>
        <end position="60"/>
    </location>
</feature>
<dbReference type="Proteomes" id="UP001359559">
    <property type="component" value="Unassembled WGS sequence"/>
</dbReference>
<dbReference type="PANTHER" id="PTHR34466">
    <property type="entry name" value="OS11G0129800 PROTEIN"/>
    <property type="match status" value="1"/>
</dbReference>
<dbReference type="EMBL" id="JAYKXN010000003">
    <property type="protein sequence ID" value="KAK7302218.1"/>
    <property type="molecule type" value="Genomic_DNA"/>
</dbReference>
<keyword evidence="1" id="KW-0175">Coiled coil</keyword>
<feature type="coiled-coil region" evidence="1">
    <location>
        <begin position="282"/>
        <end position="316"/>
    </location>
</feature>
<dbReference type="PANTHER" id="PTHR34466:SF1">
    <property type="entry name" value="OS06G0609800 PROTEIN"/>
    <property type="match status" value="1"/>
</dbReference>
<dbReference type="AlphaFoldDB" id="A0AAN9JQJ8"/>
<evidence type="ECO:0000313" key="3">
    <source>
        <dbReference type="EMBL" id="KAK7302218.1"/>
    </source>
</evidence>
<feature type="compositionally biased region" description="Low complexity" evidence="2">
    <location>
        <begin position="18"/>
        <end position="32"/>
    </location>
</feature>
<keyword evidence="4" id="KW-1185">Reference proteome</keyword>
<proteinExistence type="predicted"/>